<dbReference type="EMBL" id="AP026978">
    <property type="protein sequence ID" value="BDT99414.1"/>
    <property type="molecule type" value="Genomic_DNA"/>
</dbReference>
<protein>
    <submittedName>
        <fullName evidence="1">Uncharacterized protein</fullName>
    </submittedName>
</protein>
<keyword evidence="2" id="KW-1185">Reference proteome</keyword>
<name>A0ABN6U2P1_9NOCA</name>
<evidence type="ECO:0000313" key="2">
    <source>
        <dbReference type="Proteomes" id="UP001317870"/>
    </source>
</evidence>
<sequence length="70" mass="6882">MSCVRGQSLGFTAVDSEVAGAGTGGAAAERRLPRGSHAIADAAAPSRTTTIIVTTHQTNMALASLASPSG</sequence>
<organism evidence="1 2">
    <name type="scientific">Nocardia sputorum</name>
    <dbReference type="NCBI Taxonomy" id="2984338"/>
    <lineage>
        <taxon>Bacteria</taxon>
        <taxon>Bacillati</taxon>
        <taxon>Actinomycetota</taxon>
        <taxon>Actinomycetes</taxon>
        <taxon>Mycobacteriales</taxon>
        <taxon>Nocardiaceae</taxon>
        <taxon>Nocardia</taxon>
    </lineage>
</organism>
<proteinExistence type="predicted"/>
<evidence type="ECO:0000313" key="1">
    <source>
        <dbReference type="EMBL" id="BDT99414.1"/>
    </source>
</evidence>
<accession>A0ABN6U2P1</accession>
<reference evidence="1 2" key="1">
    <citation type="submission" date="2022-11" db="EMBL/GenBank/DDBJ databases">
        <title>Genome Sequencing of Nocardia sp. ON39_IFM12276 and assembly.</title>
        <authorList>
            <person name="Shimojima M."/>
            <person name="Toyokawa M."/>
            <person name="Uesaka K."/>
        </authorList>
    </citation>
    <scope>NUCLEOTIDE SEQUENCE [LARGE SCALE GENOMIC DNA]</scope>
    <source>
        <strain evidence="1 2">IFM 12276</strain>
    </source>
</reference>
<gene>
    <name evidence="1" type="ORF">IFM12276_24430</name>
</gene>
<dbReference type="Proteomes" id="UP001317870">
    <property type="component" value="Chromosome"/>
</dbReference>